<name>A2DFH7_TRIV3</name>
<dbReference type="RefSeq" id="XP_001581891.1">
    <property type="nucleotide sequence ID" value="XM_001581841.1"/>
</dbReference>
<dbReference type="VEuPathDB" id="TrichDB:TVAG_437310"/>
<reference evidence="1" key="2">
    <citation type="journal article" date="2007" name="Science">
        <title>Draft genome sequence of the sexually transmitted pathogen Trichomonas vaginalis.</title>
        <authorList>
            <person name="Carlton J.M."/>
            <person name="Hirt R.P."/>
            <person name="Silva J.C."/>
            <person name="Delcher A.L."/>
            <person name="Schatz M."/>
            <person name="Zhao Q."/>
            <person name="Wortman J.R."/>
            <person name="Bidwell S.L."/>
            <person name="Alsmark U.C.M."/>
            <person name="Besteiro S."/>
            <person name="Sicheritz-Ponten T."/>
            <person name="Noel C.J."/>
            <person name="Dacks J.B."/>
            <person name="Foster P.G."/>
            <person name="Simillion C."/>
            <person name="Van de Peer Y."/>
            <person name="Miranda-Saavedra D."/>
            <person name="Barton G.J."/>
            <person name="Westrop G.D."/>
            <person name="Mueller S."/>
            <person name="Dessi D."/>
            <person name="Fiori P.L."/>
            <person name="Ren Q."/>
            <person name="Paulsen I."/>
            <person name="Zhang H."/>
            <person name="Bastida-Corcuera F.D."/>
            <person name="Simoes-Barbosa A."/>
            <person name="Brown M.T."/>
            <person name="Hayes R.D."/>
            <person name="Mukherjee M."/>
            <person name="Okumura C.Y."/>
            <person name="Schneider R."/>
            <person name="Smith A.J."/>
            <person name="Vanacova S."/>
            <person name="Villalvazo M."/>
            <person name="Haas B.J."/>
            <person name="Pertea M."/>
            <person name="Feldblyum T.V."/>
            <person name="Utterback T.R."/>
            <person name="Shu C.L."/>
            <person name="Osoegawa K."/>
            <person name="de Jong P.J."/>
            <person name="Hrdy I."/>
            <person name="Horvathova L."/>
            <person name="Zubacova Z."/>
            <person name="Dolezal P."/>
            <person name="Malik S.B."/>
            <person name="Logsdon J.M. Jr."/>
            <person name="Henze K."/>
            <person name="Gupta A."/>
            <person name="Wang C.C."/>
            <person name="Dunne R.L."/>
            <person name="Upcroft J.A."/>
            <person name="Upcroft P."/>
            <person name="White O."/>
            <person name="Salzberg S.L."/>
            <person name="Tang P."/>
            <person name="Chiu C.-H."/>
            <person name="Lee Y.-S."/>
            <person name="Embley T.M."/>
            <person name="Coombs G.H."/>
            <person name="Mottram J.C."/>
            <person name="Tachezy J."/>
            <person name="Fraser-Liggett C.M."/>
            <person name="Johnson P.J."/>
        </authorList>
    </citation>
    <scope>NUCLEOTIDE SEQUENCE [LARGE SCALE GENOMIC DNA]</scope>
    <source>
        <strain evidence="1">G3</strain>
    </source>
</reference>
<dbReference type="VEuPathDB" id="TrichDB:TVAGG3_0564760"/>
<dbReference type="AlphaFoldDB" id="A2DFH7"/>
<proteinExistence type="predicted"/>
<evidence type="ECO:0000313" key="2">
    <source>
        <dbReference type="Proteomes" id="UP000001542"/>
    </source>
</evidence>
<dbReference type="InParanoid" id="A2DFH7"/>
<organism evidence="1 2">
    <name type="scientific">Trichomonas vaginalis (strain ATCC PRA-98 / G3)</name>
    <dbReference type="NCBI Taxonomy" id="412133"/>
    <lineage>
        <taxon>Eukaryota</taxon>
        <taxon>Metamonada</taxon>
        <taxon>Parabasalia</taxon>
        <taxon>Trichomonadida</taxon>
        <taxon>Trichomonadidae</taxon>
        <taxon>Trichomonas</taxon>
    </lineage>
</organism>
<accession>A2DFH7</accession>
<reference evidence="1" key="1">
    <citation type="submission" date="2006-10" db="EMBL/GenBank/DDBJ databases">
        <authorList>
            <person name="Amadeo P."/>
            <person name="Zhao Q."/>
            <person name="Wortman J."/>
            <person name="Fraser-Liggett C."/>
            <person name="Carlton J."/>
        </authorList>
    </citation>
    <scope>NUCLEOTIDE SEQUENCE</scope>
    <source>
        <strain evidence="1">G3</strain>
    </source>
</reference>
<evidence type="ECO:0000313" key="1">
    <source>
        <dbReference type="EMBL" id="EAY20905.1"/>
    </source>
</evidence>
<keyword evidence="2" id="KW-1185">Reference proteome</keyword>
<dbReference type="Proteomes" id="UP000001542">
    <property type="component" value="Unassembled WGS sequence"/>
</dbReference>
<dbReference type="EMBL" id="DS113194">
    <property type="protein sequence ID" value="EAY20905.1"/>
    <property type="molecule type" value="Genomic_DNA"/>
</dbReference>
<protein>
    <submittedName>
        <fullName evidence="1">Uncharacterized protein</fullName>
    </submittedName>
</protein>
<dbReference type="KEGG" id="tva:5466451"/>
<sequence length="96" mass="10896">MSYNDCSMCADNWKLINSNDDQIGLNGSLMVTGSEVYSEENNNILSQNTNDIKGFMKFNRRFDDCNIESQAVGAVPYNFVPLPHRTPEETPRQESQ</sequence>
<gene>
    <name evidence="1" type="ORF">TVAG_437310</name>
</gene>